<evidence type="ECO:0000256" key="1">
    <source>
        <dbReference type="SAM" id="SignalP"/>
    </source>
</evidence>
<name>A0ABY3C9L1_9GAMM</name>
<organism evidence="2 3">
    <name type="scientific">Candidatus Methylobacter oryzae</name>
    <dbReference type="NCBI Taxonomy" id="2497749"/>
    <lineage>
        <taxon>Bacteria</taxon>
        <taxon>Pseudomonadati</taxon>
        <taxon>Pseudomonadota</taxon>
        <taxon>Gammaproteobacteria</taxon>
        <taxon>Methylococcales</taxon>
        <taxon>Methylococcaceae</taxon>
        <taxon>Methylobacter</taxon>
    </lineage>
</organism>
<dbReference type="Proteomes" id="UP000733744">
    <property type="component" value="Unassembled WGS sequence"/>
</dbReference>
<keyword evidence="3" id="KW-1185">Reference proteome</keyword>
<sequence>MKPKNIIPVFFILAVPVLSACVSSSGGGPSRPSDVNVVVPPNAKMIVSPDDKTDSPKIGSR</sequence>
<feature type="signal peptide" evidence="1">
    <location>
        <begin position="1"/>
        <end position="20"/>
    </location>
</feature>
<proteinExistence type="predicted"/>
<dbReference type="PROSITE" id="PS51257">
    <property type="entry name" value="PROKAR_LIPOPROTEIN"/>
    <property type="match status" value="1"/>
</dbReference>
<gene>
    <name evidence="2" type="ORF">EKO24_013260</name>
</gene>
<comment type="caution">
    <text evidence="2">The sequence shown here is derived from an EMBL/GenBank/DDBJ whole genome shotgun (WGS) entry which is preliminary data.</text>
</comment>
<protein>
    <recommendedName>
        <fullName evidence="4">Lipoprotein</fullName>
    </recommendedName>
</protein>
<keyword evidence="1" id="KW-0732">Signal</keyword>
<accession>A0ABY3C9L1</accession>
<evidence type="ECO:0000313" key="3">
    <source>
        <dbReference type="Proteomes" id="UP000733744"/>
    </source>
</evidence>
<feature type="chain" id="PRO_5046446329" description="Lipoprotein" evidence="1">
    <location>
        <begin position="21"/>
        <end position="61"/>
    </location>
</feature>
<evidence type="ECO:0000313" key="2">
    <source>
        <dbReference type="EMBL" id="TRW93077.1"/>
    </source>
</evidence>
<reference evidence="2 3" key="1">
    <citation type="journal article" date="2019" name="Antonie Van Leeuwenhoek">
        <title>Description of 'Ca. Methylobacter oryzae' KRF1, a novel species from the environmentally important Methylobacter clade 2.</title>
        <authorList>
            <person name="Khatri K."/>
            <person name="Mohite J.A."/>
            <person name="Pandit P.S."/>
            <person name="Bahulikar R."/>
            <person name="Rahalkar M.C."/>
        </authorList>
    </citation>
    <scope>NUCLEOTIDE SEQUENCE [LARGE SCALE GENOMIC DNA]</scope>
    <source>
        <strain evidence="2 3">KRF1</strain>
    </source>
</reference>
<evidence type="ECO:0008006" key="4">
    <source>
        <dbReference type="Google" id="ProtNLM"/>
    </source>
</evidence>
<dbReference type="RefSeq" id="WP_127027512.1">
    <property type="nucleotide sequence ID" value="NZ_RYFG02000103.1"/>
</dbReference>
<dbReference type="EMBL" id="RYFG02000103">
    <property type="protein sequence ID" value="TRW93077.1"/>
    <property type="molecule type" value="Genomic_DNA"/>
</dbReference>